<keyword evidence="4" id="KW-0862">Zinc</keyword>
<evidence type="ECO:0000259" key="11">
    <source>
        <dbReference type="PROSITE" id="PS51843"/>
    </source>
</evidence>
<keyword evidence="3" id="KW-0863">Zinc-finger</keyword>
<protein>
    <submittedName>
        <fullName evidence="12">Nuclear Hormone Receptor family</fullName>
    </submittedName>
</protein>
<keyword evidence="5" id="KW-0805">Transcription regulation</keyword>
<dbReference type="InterPro" id="IPR001628">
    <property type="entry name" value="Znf_hrmn_rcpt"/>
</dbReference>
<evidence type="ECO:0000256" key="6">
    <source>
        <dbReference type="ARBA" id="ARBA00023125"/>
    </source>
</evidence>
<evidence type="ECO:0000256" key="3">
    <source>
        <dbReference type="ARBA" id="ARBA00022771"/>
    </source>
</evidence>
<dbReference type="SMART" id="SM00430">
    <property type="entry name" value="HOLI"/>
    <property type="match status" value="1"/>
</dbReference>
<dbReference type="PANTHER" id="PTHR45886">
    <property type="entry name" value="NUCLEAR HORMONE RECEPTOR FAMILY-RELATED-RELATED"/>
    <property type="match status" value="1"/>
</dbReference>
<dbReference type="SUPFAM" id="SSF48508">
    <property type="entry name" value="Nuclear receptor ligand-binding domain"/>
    <property type="match status" value="1"/>
</dbReference>
<dbReference type="InParanoid" id="O61872"/>
<dbReference type="EMBL" id="BX284605">
    <property type="protein sequence ID" value="CCD74349.1"/>
    <property type="molecule type" value="Genomic_DNA"/>
</dbReference>
<dbReference type="STRING" id="6239.ZK6.2.1"/>
<feature type="domain" description="NR LBD" evidence="11">
    <location>
        <begin position="116"/>
        <end position="341"/>
    </location>
</feature>
<feature type="domain" description="Nuclear receptor" evidence="10">
    <location>
        <begin position="5"/>
        <end position="81"/>
    </location>
</feature>
<reference evidence="12 13" key="1">
    <citation type="journal article" date="1998" name="Science">
        <title>Genome sequence of the nematode C. elegans: a platform for investigating biology.</title>
        <authorList>
            <consortium name="The C. elegans sequencing consortium"/>
            <person name="Sulson J.E."/>
            <person name="Waterston R."/>
        </authorList>
    </citation>
    <scope>NUCLEOTIDE SEQUENCE [LARGE SCALE GENOMIC DNA]</scope>
    <source>
        <strain evidence="12 13">Bristol N2</strain>
    </source>
</reference>
<dbReference type="PROSITE" id="PS51843">
    <property type="entry name" value="NR_LBD"/>
    <property type="match status" value="1"/>
</dbReference>
<dbReference type="Gene3D" id="3.30.50.10">
    <property type="entry name" value="Erythroid Transcription Factor GATA-1, subunit A"/>
    <property type="match status" value="1"/>
</dbReference>
<dbReference type="SUPFAM" id="SSF57716">
    <property type="entry name" value="Glucocorticoid receptor-like (DNA-binding domain)"/>
    <property type="match status" value="1"/>
</dbReference>
<dbReference type="Pfam" id="PF00105">
    <property type="entry name" value="zf-C4"/>
    <property type="match status" value="1"/>
</dbReference>
<evidence type="ECO:0000256" key="2">
    <source>
        <dbReference type="ARBA" id="ARBA00022723"/>
    </source>
</evidence>
<accession>O61872</accession>
<evidence type="ECO:0000313" key="13">
    <source>
        <dbReference type="Proteomes" id="UP000001940"/>
    </source>
</evidence>
<dbReference type="Proteomes" id="UP000001940">
    <property type="component" value="Chromosome V"/>
</dbReference>
<sequence>MVTQNQKCSVCDRFTTEFNYSVPSCNACKIFFRRLITRTMPIKKCFLGENCFERPPFTRKCAACRFQKCLHVGMSLPSFLHLGEQNKEKCLDGIIRNLENLNFKRNDLTCNYRNNFSNPSIEEVIRMNKIDYVQISNNFQMSHKHWAFHCCLVTVDYMKKFPFVNLLRYDDQKFILKEYYIRLKAIISAIRSVRSGKDRLIFPDGSDVLAQAYLEWDLTRIPSNLIQKIRYRLVARLIELKITNEEHLLLSVLIYCNPGSQQLSQNGKILLTSYQSLYSSALLQYCLITYQRAGPSRFTELLGVYETIEVHYNDLISYHVLVQLNQSKVELMQLVKDGIDGAYKIGN</sequence>
<dbReference type="PROSITE" id="PS51030">
    <property type="entry name" value="NUCLEAR_REC_DBD_2"/>
    <property type="match status" value="1"/>
</dbReference>
<dbReference type="InterPro" id="IPR000536">
    <property type="entry name" value="Nucl_hrmn_rcpt_lig-bd"/>
</dbReference>
<dbReference type="eggNOG" id="ENOG502THC0">
    <property type="taxonomic scope" value="Eukaryota"/>
</dbReference>
<evidence type="ECO:0000256" key="1">
    <source>
        <dbReference type="ARBA" id="ARBA00005993"/>
    </source>
</evidence>
<dbReference type="WormBase" id="ZK6.2">
    <property type="protein sequence ID" value="CE18439"/>
    <property type="gene ID" value="WBGene00022637"/>
    <property type="gene designation" value="nhr-252"/>
</dbReference>
<evidence type="ECO:0000256" key="7">
    <source>
        <dbReference type="ARBA" id="ARBA00023163"/>
    </source>
</evidence>
<organism evidence="12 13">
    <name type="scientific">Caenorhabditis elegans</name>
    <dbReference type="NCBI Taxonomy" id="6239"/>
    <lineage>
        <taxon>Eukaryota</taxon>
        <taxon>Metazoa</taxon>
        <taxon>Ecdysozoa</taxon>
        <taxon>Nematoda</taxon>
        <taxon>Chromadorea</taxon>
        <taxon>Rhabditida</taxon>
        <taxon>Rhabditina</taxon>
        <taxon>Rhabditomorpha</taxon>
        <taxon>Rhabditoidea</taxon>
        <taxon>Rhabditidae</taxon>
        <taxon>Peloderinae</taxon>
        <taxon>Caenorhabditis</taxon>
    </lineage>
</organism>
<proteinExistence type="inferred from homology"/>
<evidence type="ECO:0000256" key="4">
    <source>
        <dbReference type="ARBA" id="ARBA00022833"/>
    </source>
</evidence>
<keyword evidence="6" id="KW-0238">DNA-binding</keyword>
<dbReference type="GeneID" id="191203"/>
<dbReference type="PIR" id="T33204">
    <property type="entry name" value="T33204"/>
</dbReference>
<evidence type="ECO:0000256" key="8">
    <source>
        <dbReference type="ARBA" id="ARBA00023170"/>
    </source>
</evidence>
<dbReference type="HOGENOM" id="CLU_007368_3_0_1"/>
<keyword evidence="9" id="KW-0539">Nucleus</keyword>
<dbReference type="PaxDb" id="6239-ZK6.2"/>
<evidence type="ECO:0000313" key="12">
    <source>
        <dbReference type="EMBL" id="CCD74349.1"/>
    </source>
</evidence>
<dbReference type="RefSeq" id="NP_503191.1">
    <property type="nucleotide sequence ID" value="NM_070790.1"/>
</dbReference>
<dbReference type="GO" id="GO:0043565">
    <property type="term" value="F:sequence-specific DNA binding"/>
    <property type="evidence" value="ECO:0007669"/>
    <property type="project" value="InterPro"/>
</dbReference>
<keyword evidence="8 12" id="KW-0675">Receptor</keyword>
<evidence type="ECO:0000259" key="10">
    <source>
        <dbReference type="PROSITE" id="PS51030"/>
    </source>
</evidence>
<dbReference type="CTD" id="191203"/>
<keyword evidence="7" id="KW-0804">Transcription</keyword>
<comment type="similarity">
    <text evidence="1">Belongs to the nuclear hormone receptor family.</text>
</comment>
<dbReference type="GO" id="GO:0008270">
    <property type="term" value="F:zinc ion binding"/>
    <property type="evidence" value="ECO:0007669"/>
    <property type="project" value="UniProtKB-KW"/>
</dbReference>
<evidence type="ECO:0000256" key="9">
    <source>
        <dbReference type="ARBA" id="ARBA00023242"/>
    </source>
</evidence>
<dbReference type="AlphaFoldDB" id="O61872"/>
<dbReference type="SMR" id="O61872"/>
<dbReference type="AGR" id="WB:WBGene00022637"/>
<dbReference type="PANTHER" id="PTHR45886:SF11">
    <property type="entry name" value="NUCLEAR HORMONE RECEPTOR FAMILY-RELATED"/>
    <property type="match status" value="1"/>
</dbReference>
<dbReference type="UCSC" id="ZK6.2">
    <property type="organism name" value="c. elegans"/>
</dbReference>
<keyword evidence="2" id="KW-0479">Metal-binding</keyword>
<keyword evidence="13" id="KW-1185">Reference proteome</keyword>
<dbReference type="InterPro" id="IPR035500">
    <property type="entry name" value="NHR-like_dom_sf"/>
</dbReference>
<dbReference type="Pfam" id="PF00104">
    <property type="entry name" value="Hormone_recep"/>
    <property type="match status" value="1"/>
</dbReference>
<name>O61872_CAEEL</name>
<dbReference type="KEGG" id="cel:CELE_ZK6.2"/>
<evidence type="ECO:0000313" key="14">
    <source>
        <dbReference type="WormBase" id="ZK6.2"/>
    </source>
</evidence>
<dbReference type="SMART" id="SM00399">
    <property type="entry name" value="ZnF_C4"/>
    <property type="match status" value="1"/>
</dbReference>
<dbReference type="PhylomeDB" id="O61872"/>
<dbReference type="Gene3D" id="1.10.565.10">
    <property type="entry name" value="Retinoid X Receptor"/>
    <property type="match status" value="1"/>
</dbReference>
<evidence type="ECO:0000256" key="5">
    <source>
        <dbReference type="ARBA" id="ARBA00023015"/>
    </source>
</evidence>
<dbReference type="PRINTS" id="PR00047">
    <property type="entry name" value="STROIDFINGER"/>
</dbReference>
<dbReference type="InterPro" id="IPR013088">
    <property type="entry name" value="Znf_NHR/GATA"/>
</dbReference>
<dbReference type="OrthoDB" id="5834414at2759"/>
<gene>
    <name evidence="12 14" type="primary">nhr-252</name>
    <name evidence="12" type="ORF">CELE_ZK6.2</name>
    <name evidence="14" type="ORF">ZK6.2</name>
</gene>
<dbReference type="GO" id="GO:0003700">
    <property type="term" value="F:DNA-binding transcription factor activity"/>
    <property type="evidence" value="ECO:0007669"/>
    <property type="project" value="InterPro"/>
</dbReference>